<keyword evidence="1" id="KW-0479">Metal-binding</keyword>
<dbReference type="CDD" id="cd12148">
    <property type="entry name" value="fungal_TF_MHR"/>
    <property type="match status" value="1"/>
</dbReference>
<evidence type="ECO:0000256" key="2">
    <source>
        <dbReference type="ARBA" id="ARBA00023015"/>
    </source>
</evidence>
<sequence>MFNRFSSREDPPASISSAARKINRSCTECTRRKVKCDGGHPCGSCSYYKISHICQYRQRTKRNAVSRSALGEVSDQLQSRTDVLRRLFPNNDLEQLNSKTRSELIDILLAPLRPPTVTATETASKQCAEDEDPDDSGQVSVNGELAVDRQWDEATLHPSMIHAGDDINAINIATDGHRRSYLGIASISAIFRAIFRLCPAAKAHAVEQARSASQIQIPSSLPSFINGQQFRAPLEEQRCIDFYFEHIHSITGMLDETEFRTSYALGTRQEPSWLGLLYMVLALGSIASGSDVLHEQYYQQARSFINFDCLGSGNLESLQALALLGGYYLHYRNSPNMAYAVLGAAQRVAIALGLHREPRRQASSAEPAISLGQISRIETRRRTWWGLFCLDCWASMTLGRPTCGRWDDSTMDTLLPVVAPDDHIAICLNASAQFCLIGNRIQARYAQFGRMTAQELIAFDNELQGWRDDLPEILQSSTNSPSRITIAREFMRNRYLNVRLILLRSQLLYLANGRIRREDLSPEEHQLIGNCRTVACEAVDAAALNWTSNRVHVWNSAWYLFQASMVLLLSIVVESRAQMEGEGEGEEDTIDPLRNRVRKALHTFTEMRPWMRDSDRSPEIVAVIFEAVTSDASALQRTPSGTDRESNFFGWYDEQFHFGGEPDWGSILLEDEMQRQLLPRS</sequence>
<dbReference type="PROSITE" id="PS50048">
    <property type="entry name" value="ZN2_CY6_FUNGAL_2"/>
    <property type="match status" value="1"/>
</dbReference>
<dbReference type="Pfam" id="PF04082">
    <property type="entry name" value="Fungal_trans"/>
    <property type="match status" value="1"/>
</dbReference>
<keyword evidence="3" id="KW-0804">Transcription</keyword>
<dbReference type="Gene3D" id="4.10.240.10">
    <property type="entry name" value="Zn(2)-C6 fungal-type DNA-binding domain"/>
    <property type="match status" value="1"/>
</dbReference>
<dbReference type="GO" id="GO:0000435">
    <property type="term" value="P:positive regulation of transcription from RNA polymerase II promoter by galactose"/>
    <property type="evidence" value="ECO:0007669"/>
    <property type="project" value="TreeGrafter"/>
</dbReference>
<evidence type="ECO:0000256" key="3">
    <source>
        <dbReference type="ARBA" id="ARBA00023163"/>
    </source>
</evidence>
<dbReference type="GO" id="GO:0005634">
    <property type="term" value="C:nucleus"/>
    <property type="evidence" value="ECO:0007669"/>
    <property type="project" value="TreeGrafter"/>
</dbReference>
<dbReference type="Pfam" id="PF00172">
    <property type="entry name" value="Zn_clus"/>
    <property type="match status" value="1"/>
</dbReference>
<evidence type="ECO:0000256" key="1">
    <source>
        <dbReference type="ARBA" id="ARBA00022723"/>
    </source>
</evidence>
<dbReference type="GeneID" id="63772803"/>
<accession>A0A1Y2DL30</accession>
<dbReference type="SMART" id="SM00066">
    <property type="entry name" value="GAL4"/>
    <property type="match status" value="1"/>
</dbReference>
<proteinExistence type="predicted"/>
<dbReference type="InterPro" id="IPR007219">
    <property type="entry name" value="XnlR_reg_dom"/>
</dbReference>
<dbReference type="OrthoDB" id="3362851at2759"/>
<evidence type="ECO:0000256" key="5">
    <source>
        <dbReference type="SAM" id="MobiDB-lite"/>
    </source>
</evidence>
<comment type="caution">
    <text evidence="7">The sequence shown here is derived from an EMBL/GenBank/DDBJ whole genome shotgun (WGS) entry which is preliminary data.</text>
</comment>
<dbReference type="SMART" id="SM00906">
    <property type="entry name" value="Fungal_trans"/>
    <property type="match status" value="1"/>
</dbReference>
<dbReference type="EMBL" id="MCFJ01000012">
    <property type="protein sequence ID" value="ORY60008.1"/>
    <property type="molecule type" value="Genomic_DNA"/>
</dbReference>
<dbReference type="GO" id="GO:0000978">
    <property type="term" value="F:RNA polymerase II cis-regulatory region sequence-specific DNA binding"/>
    <property type="evidence" value="ECO:0007669"/>
    <property type="project" value="TreeGrafter"/>
</dbReference>
<organism evidence="7 8">
    <name type="scientific">Pseudomassariella vexata</name>
    <dbReference type="NCBI Taxonomy" id="1141098"/>
    <lineage>
        <taxon>Eukaryota</taxon>
        <taxon>Fungi</taxon>
        <taxon>Dikarya</taxon>
        <taxon>Ascomycota</taxon>
        <taxon>Pezizomycotina</taxon>
        <taxon>Sordariomycetes</taxon>
        <taxon>Xylariomycetidae</taxon>
        <taxon>Amphisphaeriales</taxon>
        <taxon>Pseudomassariaceae</taxon>
        <taxon>Pseudomassariella</taxon>
    </lineage>
</organism>
<dbReference type="CDD" id="cd00067">
    <property type="entry name" value="GAL4"/>
    <property type="match status" value="1"/>
</dbReference>
<evidence type="ECO:0000313" key="8">
    <source>
        <dbReference type="Proteomes" id="UP000193689"/>
    </source>
</evidence>
<keyword evidence="4" id="KW-0539">Nucleus</keyword>
<dbReference type="InterPro" id="IPR036864">
    <property type="entry name" value="Zn2-C6_fun-type_DNA-bd_sf"/>
</dbReference>
<keyword evidence="8" id="KW-1185">Reference proteome</keyword>
<dbReference type="PANTHER" id="PTHR47424:SF5">
    <property type="entry name" value="ZN(II)2CYS6 TRANSCRIPTION FACTOR (EUROFUNG)"/>
    <property type="match status" value="1"/>
</dbReference>
<feature type="region of interest" description="Disordered" evidence="5">
    <location>
        <begin position="119"/>
        <end position="138"/>
    </location>
</feature>
<dbReference type="GO" id="GO:0006351">
    <property type="term" value="P:DNA-templated transcription"/>
    <property type="evidence" value="ECO:0007669"/>
    <property type="project" value="InterPro"/>
</dbReference>
<dbReference type="PANTHER" id="PTHR47424">
    <property type="entry name" value="REGULATORY PROTEIN GAL4"/>
    <property type="match status" value="1"/>
</dbReference>
<dbReference type="GO" id="GO:0008270">
    <property type="term" value="F:zinc ion binding"/>
    <property type="evidence" value="ECO:0007669"/>
    <property type="project" value="InterPro"/>
</dbReference>
<reference evidence="7 8" key="1">
    <citation type="submission" date="2016-07" db="EMBL/GenBank/DDBJ databases">
        <title>Pervasive Adenine N6-methylation of Active Genes in Fungi.</title>
        <authorList>
            <consortium name="DOE Joint Genome Institute"/>
            <person name="Mondo S.J."/>
            <person name="Dannebaum R.O."/>
            <person name="Kuo R.C."/>
            <person name="Labutti K."/>
            <person name="Haridas S."/>
            <person name="Kuo A."/>
            <person name="Salamov A."/>
            <person name="Ahrendt S.R."/>
            <person name="Lipzen A."/>
            <person name="Sullivan W."/>
            <person name="Andreopoulos W.B."/>
            <person name="Clum A."/>
            <person name="Lindquist E."/>
            <person name="Daum C."/>
            <person name="Ramamoorthy G.K."/>
            <person name="Gryganskyi A."/>
            <person name="Culley D."/>
            <person name="Magnuson J.K."/>
            <person name="James T.Y."/>
            <person name="O'Malley M.A."/>
            <person name="Stajich J.E."/>
            <person name="Spatafora J.W."/>
            <person name="Visel A."/>
            <person name="Grigoriev I.V."/>
        </authorList>
    </citation>
    <scope>NUCLEOTIDE SEQUENCE [LARGE SCALE GENOMIC DNA]</scope>
    <source>
        <strain evidence="7 8">CBS 129021</strain>
    </source>
</reference>
<dbReference type="PROSITE" id="PS00463">
    <property type="entry name" value="ZN2_CY6_FUNGAL_1"/>
    <property type="match status" value="1"/>
</dbReference>
<dbReference type="RefSeq" id="XP_040712442.1">
    <property type="nucleotide sequence ID" value="XM_040856591.1"/>
</dbReference>
<dbReference type="InterPro" id="IPR001138">
    <property type="entry name" value="Zn2Cys6_DnaBD"/>
</dbReference>
<evidence type="ECO:0000256" key="4">
    <source>
        <dbReference type="ARBA" id="ARBA00023242"/>
    </source>
</evidence>
<dbReference type="AlphaFoldDB" id="A0A1Y2DL30"/>
<evidence type="ECO:0000313" key="7">
    <source>
        <dbReference type="EMBL" id="ORY60008.1"/>
    </source>
</evidence>
<gene>
    <name evidence="7" type="ORF">BCR38DRAFT_350698</name>
</gene>
<keyword evidence="2" id="KW-0805">Transcription regulation</keyword>
<feature type="domain" description="Zn(2)-C6 fungal-type" evidence="6">
    <location>
        <begin position="25"/>
        <end position="56"/>
    </location>
</feature>
<dbReference type="SUPFAM" id="SSF57701">
    <property type="entry name" value="Zn2/Cys6 DNA-binding domain"/>
    <property type="match status" value="1"/>
</dbReference>
<dbReference type="InterPro" id="IPR051127">
    <property type="entry name" value="Fungal_SecMet_Regulators"/>
</dbReference>
<dbReference type="GO" id="GO:0000981">
    <property type="term" value="F:DNA-binding transcription factor activity, RNA polymerase II-specific"/>
    <property type="evidence" value="ECO:0007669"/>
    <property type="project" value="InterPro"/>
</dbReference>
<dbReference type="InParanoid" id="A0A1Y2DL30"/>
<name>A0A1Y2DL30_9PEZI</name>
<evidence type="ECO:0000259" key="6">
    <source>
        <dbReference type="PROSITE" id="PS50048"/>
    </source>
</evidence>
<protein>
    <submittedName>
        <fullName evidence="7">Fungal-specific transcription factor domain-domain-containing protein</fullName>
    </submittedName>
</protein>
<dbReference type="Proteomes" id="UP000193689">
    <property type="component" value="Unassembled WGS sequence"/>
</dbReference>